<proteinExistence type="predicted"/>
<evidence type="ECO:0000256" key="8">
    <source>
        <dbReference type="ARBA" id="ARBA00023012"/>
    </source>
</evidence>
<sequence>MRSLAFGAVLGLAAPPLLVLFLLSGPLSLVGGLGLLLLAGVILAARGLADVQHRRFGTTRWRTVDIYVEPPRFGFAWLRTAVKDPQTWRDLAWVLAQFPLGVGSLVVVVGGWLSAIQFVAAPVLLVLLPKPTSFDPAVLELTGRSGPLTWVLVPVGIGLVLVLPWVARRLVGWQVLLAVGLLERRRQNLEARLAWVTTSRTSAVDASAAELQRIERDLHDGAQARLVSVSMSLGMAEHVIDTNVDSAKVLLAEARADTATALTELRNLVRGIHPPVLADRGLGAAIEALRLTSRLPVDLDLRLERRLKLAVESAAYFVIAESLVNALKHSGAQRIGIRVVDLGERLAIDVSDDGCGGADPARGTGLQGIQRRLSAFDGSLSVSSPLGGPTVLTMELSCGS</sequence>
<reference evidence="11" key="1">
    <citation type="journal article" date="2014" name="Int. J. Syst. Evol. Microbiol.">
        <title>Complete genome sequence of Corynebacterium casei LMG S-19264T (=DSM 44701T), isolated from a smear-ripened cheese.</title>
        <authorList>
            <consortium name="US DOE Joint Genome Institute (JGI-PGF)"/>
            <person name="Walter F."/>
            <person name="Albersmeier A."/>
            <person name="Kalinowski J."/>
            <person name="Ruckert C."/>
        </authorList>
    </citation>
    <scope>NUCLEOTIDE SEQUENCE</scope>
    <source>
        <strain evidence="11">VKM Ac-1321</strain>
    </source>
</reference>
<keyword evidence="3" id="KW-0597">Phosphoprotein</keyword>
<evidence type="ECO:0000256" key="9">
    <source>
        <dbReference type="SAM" id="Phobius"/>
    </source>
</evidence>
<evidence type="ECO:0000256" key="4">
    <source>
        <dbReference type="ARBA" id="ARBA00022679"/>
    </source>
</evidence>
<dbReference type="RefSeq" id="WP_261961476.1">
    <property type="nucleotide sequence ID" value="NZ_BAAAXA010000001.1"/>
</dbReference>
<feature type="transmembrane region" description="Helical" evidence="9">
    <location>
        <begin position="148"/>
        <end position="167"/>
    </location>
</feature>
<keyword evidence="6 11" id="KW-0418">Kinase</keyword>
<evidence type="ECO:0000256" key="7">
    <source>
        <dbReference type="ARBA" id="ARBA00022840"/>
    </source>
</evidence>
<dbReference type="GO" id="GO:0005524">
    <property type="term" value="F:ATP binding"/>
    <property type="evidence" value="ECO:0007669"/>
    <property type="project" value="UniProtKB-KW"/>
</dbReference>
<dbReference type="InterPro" id="IPR011712">
    <property type="entry name" value="Sig_transdc_His_kin_sub3_dim/P"/>
</dbReference>
<dbReference type="GO" id="GO:0000155">
    <property type="term" value="F:phosphorelay sensor kinase activity"/>
    <property type="evidence" value="ECO:0007669"/>
    <property type="project" value="InterPro"/>
</dbReference>
<dbReference type="SUPFAM" id="SSF55874">
    <property type="entry name" value="ATPase domain of HSP90 chaperone/DNA topoisomerase II/histidine kinase"/>
    <property type="match status" value="1"/>
</dbReference>
<dbReference type="GO" id="GO:0046983">
    <property type="term" value="F:protein dimerization activity"/>
    <property type="evidence" value="ECO:0007669"/>
    <property type="project" value="InterPro"/>
</dbReference>
<dbReference type="Pfam" id="PF02518">
    <property type="entry name" value="HATPase_c"/>
    <property type="match status" value="1"/>
</dbReference>
<dbReference type="PANTHER" id="PTHR24421:SF10">
    <property type="entry name" value="NITRATE_NITRITE SENSOR PROTEIN NARQ"/>
    <property type="match status" value="1"/>
</dbReference>
<dbReference type="EMBL" id="BSFP01000033">
    <property type="protein sequence ID" value="GLL03361.1"/>
    <property type="molecule type" value="Genomic_DNA"/>
</dbReference>
<dbReference type="GO" id="GO:0016020">
    <property type="term" value="C:membrane"/>
    <property type="evidence" value="ECO:0007669"/>
    <property type="project" value="InterPro"/>
</dbReference>
<evidence type="ECO:0000256" key="6">
    <source>
        <dbReference type="ARBA" id="ARBA00022777"/>
    </source>
</evidence>
<reference evidence="11" key="2">
    <citation type="submission" date="2023-01" db="EMBL/GenBank/DDBJ databases">
        <authorList>
            <person name="Sun Q."/>
            <person name="Evtushenko L."/>
        </authorList>
    </citation>
    <scope>NUCLEOTIDE SEQUENCE</scope>
    <source>
        <strain evidence="11">VKM Ac-1321</strain>
    </source>
</reference>
<protein>
    <recommendedName>
        <fullName evidence="2">histidine kinase</fullName>
        <ecNumber evidence="2">2.7.13.3</ecNumber>
    </recommendedName>
</protein>
<dbReference type="InterPro" id="IPR050482">
    <property type="entry name" value="Sensor_HK_TwoCompSys"/>
</dbReference>
<dbReference type="InterPro" id="IPR003594">
    <property type="entry name" value="HATPase_dom"/>
</dbReference>
<keyword evidence="9" id="KW-1133">Transmembrane helix</keyword>
<feature type="domain" description="Histidine kinase/HSP90-like ATPase" evidence="10">
    <location>
        <begin position="310"/>
        <end position="400"/>
    </location>
</feature>
<dbReference type="Pfam" id="PF07730">
    <property type="entry name" value="HisKA_3"/>
    <property type="match status" value="1"/>
</dbReference>
<keyword evidence="9" id="KW-0812">Transmembrane</keyword>
<dbReference type="AlphaFoldDB" id="A0A9W6KJS8"/>
<name>A0A9W6KJS8_9ACTN</name>
<evidence type="ECO:0000256" key="1">
    <source>
        <dbReference type="ARBA" id="ARBA00000085"/>
    </source>
</evidence>
<dbReference type="Gene3D" id="3.30.565.10">
    <property type="entry name" value="Histidine kinase-like ATPase, C-terminal domain"/>
    <property type="match status" value="1"/>
</dbReference>
<evidence type="ECO:0000256" key="5">
    <source>
        <dbReference type="ARBA" id="ARBA00022741"/>
    </source>
</evidence>
<keyword evidence="8" id="KW-0902">Two-component regulatory system</keyword>
<keyword evidence="7" id="KW-0067">ATP-binding</keyword>
<gene>
    <name evidence="11" type="ORF">GCM10017581_051060</name>
</gene>
<dbReference type="Gene3D" id="1.20.5.1930">
    <property type="match status" value="1"/>
</dbReference>
<evidence type="ECO:0000313" key="12">
    <source>
        <dbReference type="Proteomes" id="UP001143480"/>
    </source>
</evidence>
<dbReference type="Pfam" id="PF13796">
    <property type="entry name" value="Sensor"/>
    <property type="match status" value="1"/>
</dbReference>
<dbReference type="SMART" id="SM00387">
    <property type="entry name" value="HATPase_c"/>
    <property type="match status" value="1"/>
</dbReference>
<accession>A0A9W6KJS8</accession>
<evidence type="ECO:0000256" key="2">
    <source>
        <dbReference type="ARBA" id="ARBA00012438"/>
    </source>
</evidence>
<keyword evidence="5" id="KW-0547">Nucleotide-binding</keyword>
<comment type="catalytic activity">
    <reaction evidence="1">
        <text>ATP + protein L-histidine = ADP + protein N-phospho-L-histidine.</text>
        <dbReference type="EC" id="2.7.13.3"/>
    </reaction>
</comment>
<evidence type="ECO:0000256" key="3">
    <source>
        <dbReference type="ARBA" id="ARBA00022553"/>
    </source>
</evidence>
<dbReference type="InterPro" id="IPR036890">
    <property type="entry name" value="HATPase_C_sf"/>
</dbReference>
<dbReference type="EC" id="2.7.13.3" evidence="2"/>
<keyword evidence="9" id="KW-0472">Membrane</keyword>
<dbReference type="Proteomes" id="UP001143480">
    <property type="component" value="Unassembled WGS sequence"/>
</dbReference>
<dbReference type="InterPro" id="IPR025828">
    <property type="entry name" value="Put_sensor_dom"/>
</dbReference>
<comment type="caution">
    <text evidence="11">The sequence shown here is derived from an EMBL/GenBank/DDBJ whole genome shotgun (WGS) entry which is preliminary data.</text>
</comment>
<evidence type="ECO:0000313" key="11">
    <source>
        <dbReference type="EMBL" id="GLL03361.1"/>
    </source>
</evidence>
<keyword evidence="4" id="KW-0808">Transferase</keyword>
<organism evidence="11 12">
    <name type="scientific">Dactylosporangium matsuzakiense</name>
    <dbReference type="NCBI Taxonomy" id="53360"/>
    <lineage>
        <taxon>Bacteria</taxon>
        <taxon>Bacillati</taxon>
        <taxon>Actinomycetota</taxon>
        <taxon>Actinomycetes</taxon>
        <taxon>Micromonosporales</taxon>
        <taxon>Micromonosporaceae</taxon>
        <taxon>Dactylosporangium</taxon>
    </lineage>
</organism>
<feature type="transmembrane region" description="Helical" evidence="9">
    <location>
        <begin position="105"/>
        <end position="128"/>
    </location>
</feature>
<evidence type="ECO:0000259" key="10">
    <source>
        <dbReference type="SMART" id="SM00387"/>
    </source>
</evidence>
<dbReference type="CDD" id="cd16917">
    <property type="entry name" value="HATPase_UhpB-NarQ-NarX-like"/>
    <property type="match status" value="1"/>
</dbReference>
<keyword evidence="12" id="KW-1185">Reference proteome</keyword>
<feature type="transmembrane region" description="Helical" evidence="9">
    <location>
        <begin position="29"/>
        <end position="49"/>
    </location>
</feature>
<dbReference type="PANTHER" id="PTHR24421">
    <property type="entry name" value="NITRATE/NITRITE SENSOR PROTEIN NARX-RELATED"/>
    <property type="match status" value="1"/>
</dbReference>